<dbReference type="GeneID" id="11605375"/>
<dbReference type="SUPFAM" id="SSF47413">
    <property type="entry name" value="lambda repressor-like DNA-binding domains"/>
    <property type="match status" value="1"/>
</dbReference>
<sequence length="73" mass="8586">MGGYELKLWRVDLGWSQERAAEELGVSRKTYLSWEQRGATRLVELATRQLTMRELWPDVATRLKRLSTVARQH</sequence>
<organism evidence="2 3">
    <name type="scientific">Erwinia phage PEp14</name>
    <dbReference type="NCBI Taxonomy" id="1131315"/>
    <lineage>
        <taxon>Viruses</taxon>
        <taxon>Duplodnaviria</taxon>
        <taxon>Heunggongvirae</taxon>
        <taxon>Uroviricota</taxon>
        <taxon>Caudoviricetes</taxon>
        <taxon>Pavtokvirus</taxon>
        <taxon>Pavtokvirus PEp14</taxon>
    </lineage>
</organism>
<name>H2DE32_9CAUD</name>
<dbReference type="PROSITE" id="PS50943">
    <property type="entry name" value="HTH_CROC1"/>
    <property type="match status" value="1"/>
</dbReference>
<dbReference type="CDD" id="cd00093">
    <property type="entry name" value="HTH_XRE"/>
    <property type="match status" value="1"/>
</dbReference>
<dbReference type="RefSeq" id="YP_005098406.1">
    <property type="nucleotide sequence ID" value="NC_016767.1"/>
</dbReference>
<reference evidence="2 3" key="1">
    <citation type="submission" date="2011-08" db="EMBL/GenBank/DDBJ databases">
        <authorList>
            <person name="Kim I.-G."/>
            <person name="Rhim S.-L."/>
        </authorList>
    </citation>
    <scope>NUCLEOTIDE SEQUENCE [LARGE SCALE GENOMIC DNA]</scope>
</reference>
<evidence type="ECO:0000313" key="3">
    <source>
        <dbReference type="Proteomes" id="UP000007323"/>
    </source>
</evidence>
<protein>
    <recommendedName>
        <fullName evidence="1">HTH cro/C1-type domain-containing protein</fullName>
    </recommendedName>
</protein>
<accession>H2DE32</accession>
<dbReference type="EMBL" id="JN585957">
    <property type="protein sequence ID" value="AEY69592.1"/>
    <property type="molecule type" value="Genomic_DNA"/>
</dbReference>
<evidence type="ECO:0000313" key="2">
    <source>
        <dbReference type="EMBL" id="AEY69592.1"/>
    </source>
</evidence>
<evidence type="ECO:0000259" key="1">
    <source>
        <dbReference type="PROSITE" id="PS50943"/>
    </source>
</evidence>
<proteinExistence type="predicted"/>
<keyword evidence="3" id="KW-1185">Reference proteome</keyword>
<dbReference type="InterPro" id="IPR010982">
    <property type="entry name" value="Lambda_DNA-bd_dom_sf"/>
</dbReference>
<dbReference type="GO" id="GO:0003677">
    <property type="term" value="F:DNA binding"/>
    <property type="evidence" value="ECO:0007669"/>
    <property type="project" value="InterPro"/>
</dbReference>
<feature type="domain" description="HTH cro/C1-type" evidence="1">
    <location>
        <begin position="6"/>
        <end position="36"/>
    </location>
</feature>
<gene>
    <name evidence="2" type="ORF">PEp14_0002</name>
</gene>
<dbReference type="InterPro" id="IPR001387">
    <property type="entry name" value="Cro/C1-type_HTH"/>
</dbReference>
<dbReference type="Pfam" id="PF01381">
    <property type="entry name" value="HTH_3"/>
    <property type="match status" value="1"/>
</dbReference>
<dbReference type="Gene3D" id="1.10.260.40">
    <property type="entry name" value="lambda repressor-like DNA-binding domains"/>
    <property type="match status" value="1"/>
</dbReference>
<dbReference type="Proteomes" id="UP000007323">
    <property type="component" value="Segment"/>
</dbReference>
<dbReference type="KEGG" id="vg:11605375"/>